<proteinExistence type="predicted"/>
<evidence type="ECO:0000313" key="1">
    <source>
        <dbReference type="EMBL" id="SOY51043.1"/>
    </source>
</evidence>
<dbReference type="Proteomes" id="UP000256780">
    <property type="component" value="Chromosome CBM2587_a"/>
</dbReference>
<sequence>MPEPAHTGSRGVGTLTDPAIEGKIYRLPGIDKS</sequence>
<reference evidence="1 2" key="1">
    <citation type="submission" date="2018-01" db="EMBL/GenBank/DDBJ databases">
        <authorList>
            <person name="Clerissi C."/>
        </authorList>
    </citation>
    <scope>NUCLEOTIDE SEQUENCE [LARGE SCALE GENOMIC DNA]</scope>
    <source>
        <strain evidence="1">Cupriavidus sp. LMG 19464</strain>
    </source>
</reference>
<dbReference type="EMBL" id="OFSQ01000016">
    <property type="protein sequence ID" value="SOY51043.1"/>
    <property type="molecule type" value="Genomic_DNA"/>
</dbReference>
<accession>A0A975X0G1</accession>
<organism evidence="1 2">
    <name type="scientific">Cupriavidus taiwanensis</name>
    <dbReference type="NCBI Taxonomy" id="164546"/>
    <lineage>
        <taxon>Bacteria</taxon>
        <taxon>Pseudomonadati</taxon>
        <taxon>Pseudomonadota</taxon>
        <taxon>Betaproteobacteria</taxon>
        <taxon>Burkholderiales</taxon>
        <taxon>Burkholderiaceae</taxon>
        <taxon>Cupriavidus</taxon>
    </lineage>
</organism>
<dbReference type="AlphaFoldDB" id="A0A975X0G1"/>
<protein>
    <submittedName>
        <fullName evidence="1">Uncharacterized protein</fullName>
    </submittedName>
</protein>
<evidence type="ECO:0000313" key="2">
    <source>
        <dbReference type="Proteomes" id="UP000256780"/>
    </source>
</evidence>
<name>A0A975X0G1_9BURK</name>
<gene>
    <name evidence="1" type="ORF">CBM2587_A230026</name>
</gene>
<comment type="caution">
    <text evidence="1">The sequence shown here is derived from an EMBL/GenBank/DDBJ whole genome shotgun (WGS) entry which is preliminary data.</text>
</comment>